<dbReference type="RefSeq" id="WP_073202034.1">
    <property type="nucleotide sequence ID" value="NZ_FRCZ01000004.1"/>
</dbReference>
<dbReference type="Proteomes" id="UP000184184">
    <property type="component" value="Unassembled WGS sequence"/>
</dbReference>
<evidence type="ECO:0000313" key="2">
    <source>
        <dbReference type="Proteomes" id="UP000184184"/>
    </source>
</evidence>
<keyword evidence="2" id="KW-1185">Reference proteome</keyword>
<organism evidence="1 2">
    <name type="scientific">Gracilibacillus kekensis</name>
    <dbReference type="NCBI Taxonomy" id="1027249"/>
    <lineage>
        <taxon>Bacteria</taxon>
        <taxon>Bacillati</taxon>
        <taxon>Bacillota</taxon>
        <taxon>Bacilli</taxon>
        <taxon>Bacillales</taxon>
        <taxon>Bacillaceae</taxon>
        <taxon>Gracilibacillus</taxon>
    </lineage>
</organism>
<gene>
    <name evidence="1" type="ORF">SAMN05216179_2350</name>
</gene>
<name>A0A1M7PMZ6_9BACI</name>
<dbReference type="STRING" id="1027249.SAMN05216179_2350"/>
<evidence type="ECO:0000313" key="1">
    <source>
        <dbReference type="EMBL" id="SHN18468.1"/>
    </source>
</evidence>
<dbReference type="AlphaFoldDB" id="A0A1M7PMZ6"/>
<dbReference type="EMBL" id="FRCZ01000004">
    <property type="protein sequence ID" value="SHN18468.1"/>
    <property type="molecule type" value="Genomic_DNA"/>
</dbReference>
<dbReference type="InterPro" id="IPR058870">
    <property type="entry name" value="YuzC"/>
</dbReference>
<reference evidence="1 2" key="1">
    <citation type="submission" date="2016-11" db="EMBL/GenBank/DDBJ databases">
        <authorList>
            <person name="Jaros S."/>
            <person name="Januszkiewicz K."/>
            <person name="Wedrychowicz H."/>
        </authorList>
    </citation>
    <scope>NUCLEOTIDE SEQUENCE [LARGE SCALE GENOMIC DNA]</scope>
    <source>
        <strain evidence="1 2">CGMCC 1.10681</strain>
    </source>
</reference>
<accession>A0A1M7PMZ6</accession>
<proteinExistence type="predicted"/>
<dbReference type="Pfam" id="PF26344">
    <property type="entry name" value="YuzC"/>
    <property type="match status" value="1"/>
</dbReference>
<sequence>MYYHKYQPFYNPTYYRSYPDIDLTMFEQSIQQSQKIANDCLIMLNTFSNKEFAYQVMSAAQNGNQQEVDRLLESIGVDSSITSTYTPSGISLKLHTNAYESPCCFFTIFLKWGE</sequence>
<protein>
    <submittedName>
        <fullName evidence="1">Uncharacterized protein</fullName>
    </submittedName>
</protein>
<dbReference type="OrthoDB" id="2615349at2"/>